<feature type="repeat" description="ARM" evidence="1">
    <location>
        <begin position="181"/>
        <end position="219"/>
    </location>
</feature>
<evidence type="ECO:0000313" key="2">
    <source>
        <dbReference type="EMBL" id="KAK2958533.1"/>
    </source>
</evidence>
<dbReference type="InterPro" id="IPR000225">
    <property type="entry name" value="Armadillo"/>
</dbReference>
<dbReference type="PANTHER" id="PTHR15599:SF3">
    <property type="entry name" value="ARMADILLO REPEAT-CONTAINING DOMAIN-CONTAINING PROTEIN"/>
    <property type="match status" value="1"/>
</dbReference>
<dbReference type="PANTHER" id="PTHR15599">
    <property type="entry name" value="RTDR1"/>
    <property type="match status" value="1"/>
</dbReference>
<dbReference type="InterPro" id="IPR011989">
    <property type="entry name" value="ARM-like"/>
</dbReference>
<protein>
    <submittedName>
        <fullName evidence="2">Uncharacterized protein</fullName>
    </submittedName>
</protein>
<dbReference type="SUPFAM" id="SSF48371">
    <property type="entry name" value="ARM repeat"/>
    <property type="match status" value="1"/>
</dbReference>
<keyword evidence="3" id="KW-1185">Reference proteome</keyword>
<organism evidence="2 3">
    <name type="scientific">Blattamonas nauphoetae</name>
    <dbReference type="NCBI Taxonomy" id="2049346"/>
    <lineage>
        <taxon>Eukaryota</taxon>
        <taxon>Metamonada</taxon>
        <taxon>Preaxostyla</taxon>
        <taxon>Oxymonadida</taxon>
        <taxon>Blattamonas</taxon>
    </lineage>
</organism>
<proteinExistence type="predicted"/>
<dbReference type="Gene3D" id="1.25.10.10">
    <property type="entry name" value="Leucine-rich Repeat Variant"/>
    <property type="match status" value="1"/>
</dbReference>
<comment type="caution">
    <text evidence="2">The sequence shown here is derived from an EMBL/GenBank/DDBJ whole genome shotgun (WGS) entry which is preliminary data.</text>
</comment>
<dbReference type="Proteomes" id="UP001281761">
    <property type="component" value="Unassembled WGS sequence"/>
</dbReference>
<dbReference type="InterPro" id="IPR042856">
    <property type="entry name" value="RSP14"/>
</dbReference>
<dbReference type="PROSITE" id="PS50176">
    <property type="entry name" value="ARM_REPEAT"/>
    <property type="match status" value="2"/>
</dbReference>
<accession>A0ABQ9Y461</accession>
<dbReference type="SMART" id="SM00185">
    <property type="entry name" value="ARM"/>
    <property type="match status" value="4"/>
</dbReference>
<evidence type="ECO:0000256" key="1">
    <source>
        <dbReference type="PROSITE-ProRule" id="PRU00259"/>
    </source>
</evidence>
<dbReference type="EMBL" id="JARBJD010000037">
    <property type="protein sequence ID" value="KAK2958533.1"/>
    <property type="molecule type" value="Genomic_DNA"/>
</dbReference>
<dbReference type="InterPro" id="IPR016024">
    <property type="entry name" value="ARM-type_fold"/>
</dbReference>
<sequence>MSDDIVQVKQLCVLAEVGNPFQVPSRFSSAISTFIAQNKNPASSPNYASVEADNYGPILKLLSNEKFLQNLDFALSILHVIVLLTRKESNRYKFGSVGFQAILPLLKPGSTNSLVLAEVANIILNVCYEADNVIEFIHSGGFPSLISCLGIDDLQVQINASGAIQSICFQEEGKSAIQQTNGIQSLASLLSKDDQRLLIRVTGSLHNISSDPNSVAQIVECHIVQLLLSFLTSKSDALVISSIGTLQNMCCTPEGKAEIKSVDGFEQMLRLCVHPSNEIVSSAVGGVFNLLRSTEGEELEGRFVGKQWKRLVGLLVTLGAVHSLLFPNKRCSFDE</sequence>
<evidence type="ECO:0000313" key="3">
    <source>
        <dbReference type="Proteomes" id="UP001281761"/>
    </source>
</evidence>
<reference evidence="2 3" key="1">
    <citation type="journal article" date="2022" name="bioRxiv">
        <title>Genomics of Preaxostyla Flagellates Illuminates Evolutionary Transitions and the Path Towards Mitochondrial Loss.</title>
        <authorList>
            <person name="Novak L.V.F."/>
            <person name="Treitli S.C."/>
            <person name="Pyrih J."/>
            <person name="Halakuc P."/>
            <person name="Pipaliya S.V."/>
            <person name="Vacek V."/>
            <person name="Brzon O."/>
            <person name="Soukal P."/>
            <person name="Eme L."/>
            <person name="Dacks J.B."/>
            <person name="Karnkowska A."/>
            <person name="Elias M."/>
            <person name="Hampl V."/>
        </authorList>
    </citation>
    <scope>NUCLEOTIDE SEQUENCE [LARGE SCALE GENOMIC DNA]</scope>
    <source>
        <strain evidence="2">NAU3</strain>
        <tissue evidence="2">Gut</tissue>
    </source>
</reference>
<name>A0ABQ9Y461_9EUKA</name>
<dbReference type="Pfam" id="PF00514">
    <property type="entry name" value="Arm"/>
    <property type="match status" value="1"/>
</dbReference>
<gene>
    <name evidence="2" type="ORF">BLNAU_6567</name>
</gene>
<feature type="repeat" description="ARM" evidence="1">
    <location>
        <begin position="140"/>
        <end position="182"/>
    </location>
</feature>